<dbReference type="PANTHER" id="PTHR32552">
    <property type="entry name" value="FERRICHROME IRON RECEPTOR-RELATED"/>
    <property type="match status" value="1"/>
</dbReference>
<dbReference type="EMBL" id="CP042306">
    <property type="protein sequence ID" value="QDZ09153.1"/>
    <property type="molecule type" value="Genomic_DNA"/>
</dbReference>
<dbReference type="Gene3D" id="2.170.130.10">
    <property type="entry name" value="TonB-dependent receptor, plug domain"/>
    <property type="match status" value="1"/>
</dbReference>
<evidence type="ECO:0000259" key="15">
    <source>
        <dbReference type="Pfam" id="PF00593"/>
    </source>
</evidence>
<keyword evidence="2 12" id="KW-0813">Transport</keyword>
<keyword evidence="11 12" id="KW-0998">Cell outer membrane</keyword>
<dbReference type="Pfam" id="PF00593">
    <property type="entry name" value="TonB_dep_Rec_b-barrel"/>
    <property type="match status" value="1"/>
</dbReference>
<evidence type="ECO:0000256" key="2">
    <source>
        <dbReference type="ARBA" id="ARBA00022448"/>
    </source>
</evidence>
<protein>
    <submittedName>
        <fullName evidence="17">TonB-dependent receptor</fullName>
    </submittedName>
</protein>
<dbReference type="KEGG" id="spai:FPZ24_10805"/>
<evidence type="ECO:0000256" key="11">
    <source>
        <dbReference type="ARBA" id="ARBA00023237"/>
    </source>
</evidence>
<keyword evidence="3 12" id="KW-1134">Transmembrane beta strand</keyword>
<evidence type="ECO:0000313" key="18">
    <source>
        <dbReference type="Proteomes" id="UP000315673"/>
    </source>
</evidence>
<dbReference type="Gene3D" id="2.40.170.20">
    <property type="entry name" value="TonB-dependent receptor, beta-barrel domain"/>
    <property type="match status" value="1"/>
</dbReference>
<evidence type="ECO:0000256" key="4">
    <source>
        <dbReference type="ARBA" id="ARBA00022496"/>
    </source>
</evidence>
<organism evidence="17 18">
    <name type="scientific">Sphingomonas panacisoli</name>
    <dbReference type="NCBI Taxonomy" id="1813879"/>
    <lineage>
        <taxon>Bacteria</taxon>
        <taxon>Pseudomonadati</taxon>
        <taxon>Pseudomonadota</taxon>
        <taxon>Alphaproteobacteria</taxon>
        <taxon>Sphingomonadales</taxon>
        <taxon>Sphingomonadaceae</taxon>
        <taxon>Sphingomonas</taxon>
    </lineage>
</organism>
<dbReference type="AlphaFoldDB" id="A0A5B8LM17"/>
<feature type="domain" description="TonB-dependent receptor-like beta-barrel" evidence="15">
    <location>
        <begin position="263"/>
        <end position="703"/>
    </location>
</feature>
<keyword evidence="5 12" id="KW-0812">Transmembrane</keyword>
<evidence type="ECO:0000256" key="7">
    <source>
        <dbReference type="ARBA" id="ARBA00023004"/>
    </source>
</evidence>
<dbReference type="SUPFAM" id="SSF56935">
    <property type="entry name" value="Porins"/>
    <property type="match status" value="1"/>
</dbReference>
<dbReference type="Pfam" id="PF07715">
    <property type="entry name" value="Plug"/>
    <property type="match status" value="1"/>
</dbReference>
<accession>A0A5B8LM17</accession>
<feature type="compositionally biased region" description="Low complexity" evidence="14">
    <location>
        <begin position="16"/>
        <end position="27"/>
    </location>
</feature>
<dbReference type="PROSITE" id="PS52016">
    <property type="entry name" value="TONB_DEPENDENT_REC_3"/>
    <property type="match status" value="1"/>
</dbReference>
<evidence type="ECO:0000313" key="17">
    <source>
        <dbReference type="EMBL" id="QDZ09153.1"/>
    </source>
</evidence>
<evidence type="ECO:0000256" key="13">
    <source>
        <dbReference type="RuleBase" id="RU003357"/>
    </source>
</evidence>
<dbReference type="PANTHER" id="PTHR32552:SF68">
    <property type="entry name" value="FERRICHROME OUTER MEMBRANE TRANSPORTER_PHAGE RECEPTOR"/>
    <property type="match status" value="1"/>
</dbReference>
<dbReference type="OrthoDB" id="9760494at2"/>
<name>A0A5B8LM17_9SPHN</name>
<keyword evidence="8" id="KW-0406">Ion transport</keyword>
<sequence length="761" mass="82060">MIAALPAAASVDKPADPAATPTPATSPDDQRKPDGQTTGGDIAEGSDIVVTGTKANEIAPVTASLEARQPQAIVSRSLIEDSLPATADFNQIALITPSVSNFGGNNGIGLSESKAQIRGFQDGEYNITYDGVPFGDTNDPTHHSTTFFPSNTIETLIVDRGPGNASQLGQATFGGNINLFSRAARDEFGGQLKAAYGSFNTYLLRGLVNTGAIDALGGTKFVFTGQYAHTDGKLSFEKYRNYNLYGKAVIPLSSSVTLSILGTYNNNRFNQPDKDGSTLYQQSLYGKYFSLNNDPNTPQYFGYNHTTKVTDFGIVKLEAQIAPGSVFENRAYTYYYDNETLSANDVTVVPGTVLSTTNAAGVKINGNQPGYTKTNKYRVFGDIAKVKLQLAPFAILTLGGQIEFSHTYRQQTDVDLMTGGFNYVEKKVTAPATGLNPGAVTPLYVKFDQKSEGNNDALFVELELKPIPGLSITPGFKHVDYNRKIMALYNQTTRYAQNVTNSWSANLPFLQANWQLTPQLSIYGEYARGFLIPPLSALYVDNPRFSNVVPERSTNYQAGFVYHGQRLSLDADVYSIDFQNKFASFTSPTPGVGTVFTNIGGALYQGVEGQVTYAFTDGIAVFANASRNRAIAKDTRLQVANAPVMTAAGGIIVKRGPIRFSLIDKLTGAQYANNAASASDPSYRAYRIAPYNAAVLAASYELGPVRIGVEVTDLFNSTRVTNIGSSSKTPLAAVGQPLATNLDQYYYQPGRAITGDITFKF</sequence>
<dbReference type="InterPro" id="IPR039426">
    <property type="entry name" value="TonB-dep_rcpt-like"/>
</dbReference>
<keyword evidence="17" id="KW-0675">Receptor</keyword>
<evidence type="ECO:0000256" key="3">
    <source>
        <dbReference type="ARBA" id="ARBA00022452"/>
    </source>
</evidence>
<evidence type="ECO:0000256" key="12">
    <source>
        <dbReference type="PROSITE-ProRule" id="PRU01360"/>
    </source>
</evidence>
<dbReference type="GO" id="GO:0009279">
    <property type="term" value="C:cell outer membrane"/>
    <property type="evidence" value="ECO:0007669"/>
    <property type="project" value="UniProtKB-SubCell"/>
</dbReference>
<keyword evidence="7" id="KW-0408">Iron</keyword>
<dbReference type="InterPro" id="IPR000531">
    <property type="entry name" value="Beta-barrel_TonB"/>
</dbReference>
<evidence type="ECO:0000256" key="14">
    <source>
        <dbReference type="SAM" id="MobiDB-lite"/>
    </source>
</evidence>
<dbReference type="InterPro" id="IPR012910">
    <property type="entry name" value="Plug_dom"/>
</dbReference>
<proteinExistence type="inferred from homology"/>
<comment type="subcellular location">
    <subcellularLocation>
        <location evidence="1 12">Cell outer membrane</location>
        <topology evidence="1 12">Multi-pass membrane protein</topology>
    </subcellularLocation>
</comment>
<evidence type="ECO:0000256" key="5">
    <source>
        <dbReference type="ARBA" id="ARBA00022692"/>
    </source>
</evidence>
<evidence type="ECO:0000259" key="16">
    <source>
        <dbReference type="Pfam" id="PF07715"/>
    </source>
</evidence>
<dbReference type="Proteomes" id="UP000315673">
    <property type="component" value="Chromosome"/>
</dbReference>
<keyword evidence="10 12" id="KW-0472">Membrane</keyword>
<dbReference type="InterPro" id="IPR036942">
    <property type="entry name" value="Beta-barrel_TonB_sf"/>
</dbReference>
<feature type="region of interest" description="Disordered" evidence="14">
    <location>
        <begin position="1"/>
        <end position="46"/>
    </location>
</feature>
<keyword evidence="9 13" id="KW-0798">TonB box</keyword>
<gene>
    <name evidence="17" type="ORF">FPZ24_10805</name>
</gene>
<evidence type="ECO:0000256" key="10">
    <source>
        <dbReference type="ARBA" id="ARBA00023136"/>
    </source>
</evidence>
<reference evidence="17 18" key="1">
    <citation type="submission" date="2019-07" db="EMBL/GenBank/DDBJ databases">
        <title>Full genome sequence of Sphingomonas sp. 4R-6-7(HKS19).</title>
        <authorList>
            <person name="Im W.-T."/>
        </authorList>
    </citation>
    <scope>NUCLEOTIDE SEQUENCE [LARGE SCALE GENOMIC DNA]</scope>
    <source>
        <strain evidence="17 18">HKS19</strain>
    </source>
</reference>
<dbReference type="InterPro" id="IPR037066">
    <property type="entry name" value="Plug_dom_sf"/>
</dbReference>
<evidence type="ECO:0000256" key="6">
    <source>
        <dbReference type="ARBA" id="ARBA00022729"/>
    </source>
</evidence>
<keyword evidence="4" id="KW-0410">Iron transport</keyword>
<dbReference type="GO" id="GO:0015344">
    <property type="term" value="F:siderophore uptake transmembrane transporter activity"/>
    <property type="evidence" value="ECO:0007669"/>
    <property type="project" value="TreeGrafter"/>
</dbReference>
<keyword evidence="6" id="KW-0732">Signal</keyword>
<evidence type="ECO:0000256" key="1">
    <source>
        <dbReference type="ARBA" id="ARBA00004571"/>
    </source>
</evidence>
<keyword evidence="18" id="KW-1185">Reference proteome</keyword>
<feature type="domain" description="TonB-dependent receptor plug" evidence="16">
    <location>
        <begin position="68"/>
        <end position="175"/>
    </location>
</feature>
<evidence type="ECO:0000256" key="9">
    <source>
        <dbReference type="ARBA" id="ARBA00023077"/>
    </source>
</evidence>
<comment type="similarity">
    <text evidence="12 13">Belongs to the TonB-dependent receptor family.</text>
</comment>
<evidence type="ECO:0000256" key="8">
    <source>
        <dbReference type="ARBA" id="ARBA00023065"/>
    </source>
</evidence>